<evidence type="ECO:0000256" key="5">
    <source>
        <dbReference type="ARBA" id="ARBA00022517"/>
    </source>
</evidence>
<evidence type="ECO:0000313" key="10">
    <source>
        <dbReference type="EMBL" id="TPX09581.1"/>
    </source>
</evidence>
<dbReference type="Proteomes" id="UP000319257">
    <property type="component" value="Unassembled WGS sequence"/>
</dbReference>
<dbReference type="RefSeq" id="XP_030991292.1">
    <property type="nucleotide sequence ID" value="XM_031144119.1"/>
</dbReference>
<keyword evidence="11" id="KW-1185">Reference proteome</keyword>
<dbReference type="GO" id="GO:0005730">
    <property type="term" value="C:nucleolus"/>
    <property type="evidence" value="ECO:0007669"/>
    <property type="project" value="UniProtKB-SubCell"/>
</dbReference>
<evidence type="ECO:0000256" key="6">
    <source>
        <dbReference type="ARBA" id="ARBA00023242"/>
    </source>
</evidence>
<dbReference type="EMBL" id="SKBQ01000065">
    <property type="protein sequence ID" value="TPX09581.1"/>
    <property type="molecule type" value="Genomic_DNA"/>
</dbReference>
<accession>A0A507AXC9</accession>
<reference evidence="10 11" key="1">
    <citation type="submission" date="2019-06" db="EMBL/GenBank/DDBJ databases">
        <title>Draft genome sequence of the filamentous fungus Phialemoniopsis curvata isolated from diesel fuel.</title>
        <authorList>
            <person name="Varaljay V.A."/>
            <person name="Lyon W.J."/>
            <person name="Crouch A.L."/>
            <person name="Drake C.E."/>
            <person name="Hollomon J.M."/>
            <person name="Nadeau L.J."/>
            <person name="Nunn H.S."/>
            <person name="Stevenson B.S."/>
            <person name="Bojanowski C.L."/>
            <person name="Crookes-Goodson W.J."/>
        </authorList>
    </citation>
    <scope>NUCLEOTIDE SEQUENCE [LARGE SCALE GENOMIC DNA]</scope>
    <source>
        <strain evidence="10 11">D216</strain>
    </source>
</reference>
<comment type="function">
    <text evidence="1">Required for efficient biogenesis of the 60S ribosomal subunit.</text>
</comment>
<keyword evidence="5" id="KW-0690">Ribosome biogenesis</keyword>
<evidence type="ECO:0000259" key="9">
    <source>
        <dbReference type="Pfam" id="PF14615"/>
    </source>
</evidence>
<evidence type="ECO:0000256" key="7">
    <source>
        <dbReference type="ARBA" id="ARBA00023274"/>
    </source>
</evidence>
<evidence type="ECO:0000256" key="3">
    <source>
        <dbReference type="ARBA" id="ARBA00006256"/>
    </source>
</evidence>
<dbReference type="OrthoDB" id="69550at2759"/>
<evidence type="ECO:0000256" key="2">
    <source>
        <dbReference type="ARBA" id="ARBA00004604"/>
    </source>
</evidence>
<name>A0A507AXC9_9PEZI</name>
<organism evidence="10 11">
    <name type="scientific">Thyridium curvatum</name>
    <dbReference type="NCBI Taxonomy" id="1093900"/>
    <lineage>
        <taxon>Eukaryota</taxon>
        <taxon>Fungi</taxon>
        <taxon>Dikarya</taxon>
        <taxon>Ascomycota</taxon>
        <taxon>Pezizomycotina</taxon>
        <taxon>Sordariomycetes</taxon>
        <taxon>Sordariomycetidae</taxon>
        <taxon>Thyridiales</taxon>
        <taxon>Thyridiaceae</taxon>
        <taxon>Thyridium</taxon>
    </lineage>
</organism>
<dbReference type="GO" id="GO:0030687">
    <property type="term" value="C:preribosome, large subunit precursor"/>
    <property type="evidence" value="ECO:0007669"/>
    <property type="project" value="TreeGrafter"/>
</dbReference>
<proteinExistence type="inferred from homology"/>
<comment type="caution">
    <text evidence="10">The sequence shown here is derived from an EMBL/GenBank/DDBJ whole genome shotgun (WGS) entry which is preliminary data.</text>
</comment>
<evidence type="ECO:0000256" key="1">
    <source>
        <dbReference type="ARBA" id="ARBA00003035"/>
    </source>
</evidence>
<evidence type="ECO:0000256" key="8">
    <source>
        <dbReference type="SAM" id="MobiDB-lite"/>
    </source>
</evidence>
<evidence type="ECO:0000313" key="11">
    <source>
        <dbReference type="Proteomes" id="UP000319257"/>
    </source>
</evidence>
<dbReference type="PANTHER" id="PTHR28127:SF1">
    <property type="entry name" value="RIBOSOME ASSEMBLY PROTEIN 3"/>
    <property type="match status" value="1"/>
</dbReference>
<dbReference type="InterPro" id="IPR051898">
    <property type="entry name" value="Ribosome_Assembly_3"/>
</dbReference>
<dbReference type="AlphaFoldDB" id="A0A507AXC9"/>
<keyword evidence="7" id="KW-0687">Ribonucleoprotein</keyword>
<dbReference type="GeneID" id="41976629"/>
<comment type="similarity">
    <text evidence="3">Belongs to the RSA3 family.</text>
</comment>
<dbReference type="GO" id="GO:0000027">
    <property type="term" value="P:ribosomal large subunit assembly"/>
    <property type="evidence" value="ECO:0007669"/>
    <property type="project" value="TreeGrafter"/>
</dbReference>
<gene>
    <name evidence="10" type="ORF">E0L32_009182</name>
</gene>
<dbReference type="PANTHER" id="PTHR28127">
    <property type="entry name" value="RIBOSOME ASSEMBLY PROTEIN 3"/>
    <property type="match status" value="1"/>
</dbReference>
<dbReference type="STRING" id="1093900.A0A507AXC9"/>
<dbReference type="Pfam" id="PF14615">
    <property type="entry name" value="Rsa3"/>
    <property type="match status" value="1"/>
</dbReference>
<feature type="domain" description="Ribosome-assembly protein 3 C-terminal" evidence="9">
    <location>
        <begin position="26"/>
        <end position="71"/>
    </location>
</feature>
<feature type="region of interest" description="Disordered" evidence="8">
    <location>
        <begin position="1"/>
        <end position="20"/>
    </location>
</feature>
<protein>
    <recommendedName>
        <fullName evidence="4">Ribosome assembly protein 3</fullName>
    </recommendedName>
</protein>
<dbReference type="InParanoid" id="A0A507AXC9"/>
<evidence type="ECO:0000256" key="4">
    <source>
        <dbReference type="ARBA" id="ARBA00015339"/>
    </source>
</evidence>
<feature type="region of interest" description="Disordered" evidence="8">
    <location>
        <begin position="74"/>
        <end position="100"/>
    </location>
</feature>
<sequence length="100" mass="10731">MSDSAQSPEPPTTTAATTSTAVSDQFTSFYLQRATREFAEDLDRVRAADDFRNDALPMLVKALQQGTAMFTPEQQRAIVSPPPSAKPAAAAEEPGEQDGE</sequence>
<comment type="subcellular location">
    <subcellularLocation>
        <location evidence="2">Nucleus</location>
        <location evidence="2">Nucleolus</location>
    </subcellularLocation>
</comment>
<dbReference type="InterPro" id="IPR028217">
    <property type="entry name" value="Rsa3_C"/>
</dbReference>
<keyword evidence="6" id="KW-0539">Nucleus</keyword>